<dbReference type="InterPro" id="IPR001144">
    <property type="entry name" value="Enterotoxin_A"/>
</dbReference>
<dbReference type="OrthoDB" id="4928170at2759"/>
<evidence type="ECO:0000256" key="6">
    <source>
        <dbReference type="SAM" id="SignalP"/>
    </source>
</evidence>
<dbReference type="GO" id="GO:0090729">
    <property type="term" value="F:toxin activity"/>
    <property type="evidence" value="ECO:0007669"/>
    <property type="project" value="UniProtKB-KW"/>
</dbReference>
<accession>A0A8H4Q7J4</accession>
<evidence type="ECO:0000313" key="7">
    <source>
        <dbReference type="EMBL" id="KAF4587881.1"/>
    </source>
</evidence>
<keyword evidence="3" id="KW-0843">Virulence</keyword>
<dbReference type="Pfam" id="PF01375">
    <property type="entry name" value="Enterotoxin_a"/>
    <property type="match status" value="1"/>
</dbReference>
<reference evidence="7 8" key="1">
    <citation type="journal article" date="2020" name="G3 (Bethesda)">
        <title>Genetic Underpinnings of Host Manipulation by Ophiocordyceps as Revealed by Comparative Transcriptomics.</title>
        <authorList>
            <person name="Will I."/>
            <person name="Das B."/>
            <person name="Trinh T."/>
            <person name="Brachmann A."/>
            <person name="Ohm R.A."/>
            <person name="de Bekker C."/>
        </authorList>
    </citation>
    <scope>NUCLEOTIDE SEQUENCE [LARGE SCALE GENOMIC DNA]</scope>
    <source>
        <strain evidence="7 8">EC05</strain>
    </source>
</reference>
<organism evidence="7 8">
    <name type="scientific">Ophiocordyceps camponoti-floridani</name>
    <dbReference type="NCBI Taxonomy" id="2030778"/>
    <lineage>
        <taxon>Eukaryota</taxon>
        <taxon>Fungi</taxon>
        <taxon>Dikarya</taxon>
        <taxon>Ascomycota</taxon>
        <taxon>Pezizomycotina</taxon>
        <taxon>Sordariomycetes</taxon>
        <taxon>Hypocreomycetidae</taxon>
        <taxon>Hypocreales</taxon>
        <taxon>Ophiocordycipitaceae</taxon>
        <taxon>Ophiocordyceps</taxon>
    </lineage>
</organism>
<keyword evidence="1" id="KW-0800">Toxin</keyword>
<dbReference type="SUPFAM" id="SSF56399">
    <property type="entry name" value="ADP-ribosylation"/>
    <property type="match status" value="1"/>
</dbReference>
<dbReference type="Gene3D" id="3.90.210.10">
    <property type="entry name" value="Heat-Labile Enterotoxin, subunit A"/>
    <property type="match status" value="1"/>
</dbReference>
<evidence type="ECO:0000256" key="2">
    <source>
        <dbReference type="ARBA" id="ARBA00022729"/>
    </source>
</evidence>
<dbReference type="PRINTS" id="PR00771">
    <property type="entry name" value="ENTEROTOXINA"/>
</dbReference>
<evidence type="ECO:0000313" key="8">
    <source>
        <dbReference type="Proteomes" id="UP000562929"/>
    </source>
</evidence>
<evidence type="ECO:0000256" key="3">
    <source>
        <dbReference type="ARBA" id="ARBA00023026"/>
    </source>
</evidence>
<feature type="signal peptide" evidence="6">
    <location>
        <begin position="1"/>
        <end position="28"/>
    </location>
</feature>
<dbReference type="AlphaFoldDB" id="A0A8H4Q7J4"/>
<gene>
    <name evidence="7" type="ORF">GQ602_004574</name>
</gene>
<dbReference type="SMR" id="A0A8H4Q7J4"/>
<keyword evidence="2 6" id="KW-0732">Signal</keyword>
<dbReference type="Proteomes" id="UP000562929">
    <property type="component" value="Unassembled WGS sequence"/>
</dbReference>
<keyword evidence="4" id="KW-1015">Disulfide bond</keyword>
<keyword evidence="8" id="KW-1185">Reference proteome</keyword>
<evidence type="ECO:0000256" key="4">
    <source>
        <dbReference type="ARBA" id="ARBA00023157"/>
    </source>
</evidence>
<evidence type="ECO:0000256" key="1">
    <source>
        <dbReference type="ARBA" id="ARBA00022656"/>
    </source>
</evidence>
<proteinExistence type="predicted"/>
<comment type="caution">
    <text evidence="7">The sequence shown here is derived from an EMBL/GenBank/DDBJ whole genome shotgun (WGS) entry which is preliminary data.</text>
</comment>
<sequence>MAPSQLLQTRAMLMAMLALCLFLWPVSSQTMPRVLEPSTRPPLIRRGSASPQVSASNPRGAAQAIIRTRPPAIRPRSAISGDWQALVHLPDSRTPEEIKRDGGFLPARPPQSDEAFSLYLHATRHVEMESAYGDDCIFLSTTRKFTLAAEEIKKQGQGWVYIIYPSPNMFDQSKSLSDHDPHPESETVVAVGGIHWSQVLGWVHVSHRKRDRVIAPNPDFDRSWLALPLTGPQPQLAGFCDGRKGCGAHLSEKVGAFMDGVGGRSAGGGVAPFREGGV</sequence>
<name>A0A8H4Q7J4_9HYPO</name>
<feature type="chain" id="PRO_5034231748" evidence="6">
    <location>
        <begin position="29"/>
        <end position="278"/>
    </location>
</feature>
<protein>
    <submittedName>
        <fullName evidence="7">Putative enterotoxin</fullName>
    </submittedName>
</protein>
<evidence type="ECO:0000256" key="5">
    <source>
        <dbReference type="SAM" id="MobiDB-lite"/>
    </source>
</evidence>
<feature type="region of interest" description="Disordered" evidence="5">
    <location>
        <begin position="37"/>
        <end position="62"/>
    </location>
</feature>
<dbReference type="EMBL" id="JAACLJ010000004">
    <property type="protein sequence ID" value="KAF4587881.1"/>
    <property type="molecule type" value="Genomic_DNA"/>
</dbReference>